<dbReference type="GO" id="GO:0008409">
    <property type="term" value="F:5'-3' exonuclease activity"/>
    <property type="evidence" value="ECO:0007669"/>
    <property type="project" value="InterPro"/>
</dbReference>
<dbReference type="Gene3D" id="3.90.1640.30">
    <property type="match status" value="1"/>
</dbReference>
<dbReference type="KEGG" id="scia:HUG15_08845"/>
<organism evidence="10 11">
    <name type="scientific">Salicibibacter cibarius</name>
    <dbReference type="NCBI Taxonomy" id="2743000"/>
    <lineage>
        <taxon>Bacteria</taxon>
        <taxon>Bacillati</taxon>
        <taxon>Bacillota</taxon>
        <taxon>Bacilli</taxon>
        <taxon>Bacillales</taxon>
        <taxon>Bacillaceae</taxon>
        <taxon>Salicibibacter</taxon>
    </lineage>
</organism>
<evidence type="ECO:0000256" key="3">
    <source>
        <dbReference type="ARBA" id="ARBA00022722"/>
    </source>
</evidence>
<dbReference type="GO" id="GO:0006281">
    <property type="term" value="P:DNA repair"/>
    <property type="evidence" value="ECO:0007669"/>
    <property type="project" value="InterPro"/>
</dbReference>
<feature type="domain" description="Single-stranded-DNA-specific exonuclease RecJ C-terminal" evidence="8">
    <location>
        <begin position="563"/>
        <end position="762"/>
    </location>
</feature>
<dbReference type="RefSeq" id="WP_200128296.1">
    <property type="nucleotide sequence ID" value="NZ_CP054705.1"/>
</dbReference>
<evidence type="ECO:0000256" key="2">
    <source>
        <dbReference type="ARBA" id="ARBA00019841"/>
    </source>
</evidence>
<dbReference type="InterPro" id="IPR018779">
    <property type="entry name" value="RecJ_C"/>
</dbReference>
<keyword evidence="11" id="KW-1185">Reference proteome</keyword>
<dbReference type="InterPro" id="IPR051673">
    <property type="entry name" value="SSDNA_exonuclease_RecJ"/>
</dbReference>
<dbReference type="InterPro" id="IPR004610">
    <property type="entry name" value="RecJ"/>
</dbReference>
<feature type="domain" description="DHHA1" evidence="7">
    <location>
        <begin position="344"/>
        <end position="437"/>
    </location>
</feature>
<feature type="domain" description="RecJ OB" evidence="9">
    <location>
        <begin position="451"/>
        <end position="556"/>
    </location>
</feature>
<evidence type="ECO:0000256" key="5">
    <source>
        <dbReference type="ARBA" id="ARBA00022839"/>
    </source>
</evidence>
<dbReference type="PANTHER" id="PTHR30255:SF2">
    <property type="entry name" value="SINGLE-STRANDED-DNA-SPECIFIC EXONUCLEASE RECJ"/>
    <property type="match status" value="1"/>
</dbReference>
<protein>
    <recommendedName>
        <fullName evidence="2">Single-stranded-DNA-specific exonuclease RecJ</fullName>
    </recommendedName>
</protein>
<evidence type="ECO:0000256" key="1">
    <source>
        <dbReference type="ARBA" id="ARBA00005915"/>
    </source>
</evidence>
<dbReference type="Gene3D" id="3.10.310.30">
    <property type="match status" value="1"/>
</dbReference>
<dbReference type="GO" id="GO:0006310">
    <property type="term" value="P:DNA recombination"/>
    <property type="evidence" value="ECO:0007669"/>
    <property type="project" value="InterPro"/>
</dbReference>
<dbReference type="EMBL" id="CP054705">
    <property type="protein sequence ID" value="QQK75662.1"/>
    <property type="molecule type" value="Genomic_DNA"/>
</dbReference>
<sequence>MLDAKTRWKVRPLDTRAKALAGALRVSERTAHLLCRRGMEHVEDAHVFLHTDESILHDPFALAGMEDAVSRIKRAVNDDEKIVVFGDYDVDGVSSTALMCETLEKMGASYDWYVPNRFTEGYGPNSAAFQKLQDEGCTLVITVDTGIAAAETINAAQKNGLDVIVTDHHEAPPELPDALAIINPKQMDCPYPFKELAGVGVVSKLAHALLDVFPEDGLDLIALGTISDLVELVDENRFFAKAGLPKLDKLNRSGLQALKEISGIKGPPFSEETVGFGFGPRLNAAGRMDSAAPAVQLLLTSDPGEAQSLAEVIDGYNRERQQTVEKITEEALAQLQAKGEDLPAIVVAGKGWNSGVTGIVASRLVEKYYRPTIVIALDDEGSGKGSARSIEGFDLYQSLSKHVHLFSRFGGHRMAAGLSIDEDKIPDLRATLEKEVNGTLPPESFVPTTDIELTLSVEEVTTELIREIEELAPFGVGNPKPLVQIENIPIQQKRKIGSMQNHLKMSVGDAGPLDCVGFRLGHLHDRIQNDANIHLAGELSVNEWKGNEKPQIILRDVAVKERQVFDVRGGKDLQSLTSISDGLTIIIFQKDHAKDAREQGFSSTNFLFPDEESLTVPTDILFLDLPEHLSDLTRFLNENESFIRSIYTGFMEKGQAFFTAKPTREAFKWLYVYVKKYAPLHLREHEPVIAKYQGWSTDTIHFMLQVFTELEFVTLSGGKLVVNEHPLKQDLQASSTYRSYEEKREIEETLKYSTYQALKAFLFACMPDEKKQTEVLTDGL</sequence>
<dbReference type="Pfam" id="PF02272">
    <property type="entry name" value="DHHA1"/>
    <property type="match status" value="1"/>
</dbReference>
<accession>A0A7T7CB79</accession>
<evidence type="ECO:0000256" key="4">
    <source>
        <dbReference type="ARBA" id="ARBA00022801"/>
    </source>
</evidence>
<evidence type="ECO:0000259" key="8">
    <source>
        <dbReference type="Pfam" id="PF10141"/>
    </source>
</evidence>
<reference evidence="10 11" key="1">
    <citation type="submission" date="2020-06" db="EMBL/GenBank/DDBJ databases">
        <title>Genomic analysis of Salicibibacter sp. NKC5-3.</title>
        <authorList>
            <person name="Oh Y.J."/>
        </authorList>
    </citation>
    <scope>NUCLEOTIDE SEQUENCE [LARGE SCALE GENOMIC DNA]</scope>
    <source>
        <strain evidence="10 11">NKC5-3</strain>
    </source>
</reference>
<proteinExistence type="inferred from homology"/>
<keyword evidence="5 10" id="KW-0269">Exonuclease</keyword>
<dbReference type="Proteomes" id="UP000595823">
    <property type="component" value="Chromosome"/>
</dbReference>
<keyword evidence="3" id="KW-0540">Nuclease</keyword>
<gene>
    <name evidence="10" type="primary">recJ</name>
    <name evidence="10" type="ORF">HUG15_08845</name>
</gene>
<dbReference type="Pfam" id="PF01368">
    <property type="entry name" value="DHH"/>
    <property type="match status" value="1"/>
</dbReference>
<feature type="domain" description="DDH" evidence="6">
    <location>
        <begin position="81"/>
        <end position="225"/>
    </location>
</feature>
<dbReference type="SUPFAM" id="SSF64182">
    <property type="entry name" value="DHH phosphoesterases"/>
    <property type="match status" value="1"/>
</dbReference>
<dbReference type="InterPro" id="IPR003156">
    <property type="entry name" value="DHHA1_dom"/>
</dbReference>
<dbReference type="InterPro" id="IPR001667">
    <property type="entry name" value="DDH_dom"/>
</dbReference>
<comment type="similarity">
    <text evidence="1">Belongs to the RecJ family.</text>
</comment>
<dbReference type="PANTHER" id="PTHR30255">
    <property type="entry name" value="SINGLE-STRANDED-DNA-SPECIFIC EXONUCLEASE RECJ"/>
    <property type="match status" value="1"/>
</dbReference>
<dbReference type="NCBIfam" id="TIGR00644">
    <property type="entry name" value="recJ"/>
    <property type="match status" value="1"/>
</dbReference>
<dbReference type="GO" id="GO:0003676">
    <property type="term" value="F:nucleic acid binding"/>
    <property type="evidence" value="ECO:0007669"/>
    <property type="project" value="InterPro"/>
</dbReference>
<dbReference type="InterPro" id="IPR038763">
    <property type="entry name" value="DHH_sf"/>
</dbReference>
<evidence type="ECO:0000259" key="9">
    <source>
        <dbReference type="Pfam" id="PF17768"/>
    </source>
</evidence>
<name>A0A7T7CB79_9BACI</name>
<dbReference type="AlphaFoldDB" id="A0A7T7CB79"/>
<keyword evidence="4" id="KW-0378">Hydrolase</keyword>
<dbReference type="Pfam" id="PF17768">
    <property type="entry name" value="RecJ_OB"/>
    <property type="match status" value="1"/>
</dbReference>
<dbReference type="InterPro" id="IPR041122">
    <property type="entry name" value="RecJ_OB"/>
</dbReference>
<evidence type="ECO:0000259" key="7">
    <source>
        <dbReference type="Pfam" id="PF02272"/>
    </source>
</evidence>
<evidence type="ECO:0000313" key="11">
    <source>
        <dbReference type="Proteomes" id="UP000595823"/>
    </source>
</evidence>
<dbReference type="Pfam" id="PF10141">
    <property type="entry name" value="ssDNA-exonuc_C"/>
    <property type="match status" value="1"/>
</dbReference>
<evidence type="ECO:0000259" key="6">
    <source>
        <dbReference type="Pfam" id="PF01368"/>
    </source>
</evidence>
<evidence type="ECO:0000313" key="10">
    <source>
        <dbReference type="EMBL" id="QQK75662.1"/>
    </source>
</evidence>